<dbReference type="OrthoDB" id="9815174at2"/>
<dbReference type="PANTHER" id="PTHR42756">
    <property type="entry name" value="TRANSCRIPTIONAL REGULATOR, MARR"/>
    <property type="match status" value="1"/>
</dbReference>
<evidence type="ECO:0000256" key="2">
    <source>
        <dbReference type="ARBA" id="ARBA00023125"/>
    </source>
</evidence>
<dbReference type="SUPFAM" id="SSF46785">
    <property type="entry name" value="Winged helix' DNA-binding domain"/>
    <property type="match status" value="1"/>
</dbReference>
<dbReference type="GO" id="GO:0003677">
    <property type="term" value="F:DNA binding"/>
    <property type="evidence" value="ECO:0007669"/>
    <property type="project" value="UniProtKB-KW"/>
</dbReference>
<accession>A0A4R3HU07</accession>
<dbReference type="Gene3D" id="1.10.10.10">
    <property type="entry name" value="Winged helix-like DNA-binding domain superfamily/Winged helix DNA-binding domain"/>
    <property type="match status" value="1"/>
</dbReference>
<keyword evidence="1" id="KW-0805">Transcription regulation</keyword>
<dbReference type="InterPro" id="IPR036388">
    <property type="entry name" value="WH-like_DNA-bd_sf"/>
</dbReference>
<evidence type="ECO:0000259" key="4">
    <source>
        <dbReference type="PROSITE" id="PS50995"/>
    </source>
</evidence>
<dbReference type="PROSITE" id="PS50995">
    <property type="entry name" value="HTH_MARR_2"/>
    <property type="match status" value="1"/>
</dbReference>
<dbReference type="RefSeq" id="WP_132259726.1">
    <property type="nucleotide sequence ID" value="NZ_SLZQ01000011.1"/>
</dbReference>
<dbReference type="InterPro" id="IPR000835">
    <property type="entry name" value="HTH_MarR-typ"/>
</dbReference>
<dbReference type="AlphaFoldDB" id="A0A4R3HU07"/>
<evidence type="ECO:0000256" key="1">
    <source>
        <dbReference type="ARBA" id="ARBA00023015"/>
    </source>
</evidence>
<evidence type="ECO:0000256" key="3">
    <source>
        <dbReference type="ARBA" id="ARBA00023163"/>
    </source>
</evidence>
<dbReference type="InterPro" id="IPR036390">
    <property type="entry name" value="WH_DNA-bd_sf"/>
</dbReference>
<sequence length="135" mass="15607">MQGFFRQYLLVYRPLIQTLNDLLHPFNLSYSLWQVMVYLHEHEQASLVEISTHYGIEKPAITRRVQRLEELGYITIAQGTDRREKAIALSSQGHGVYAQCRQRISALERRVTADIAAARLEQTAAVLQQIRENLI</sequence>
<dbReference type="GO" id="GO:0003700">
    <property type="term" value="F:DNA-binding transcription factor activity"/>
    <property type="evidence" value="ECO:0007669"/>
    <property type="project" value="InterPro"/>
</dbReference>
<dbReference type="SMART" id="SM00347">
    <property type="entry name" value="HTH_MARR"/>
    <property type="match status" value="1"/>
</dbReference>
<evidence type="ECO:0000313" key="5">
    <source>
        <dbReference type="EMBL" id="TCS35143.1"/>
    </source>
</evidence>
<dbReference type="Proteomes" id="UP000295382">
    <property type="component" value="Unassembled WGS sequence"/>
</dbReference>
<protein>
    <submittedName>
        <fullName evidence="5">DNA-binding MarR family transcriptional regulator</fullName>
    </submittedName>
</protein>
<comment type="caution">
    <text evidence="5">The sequence shown here is derived from an EMBL/GenBank/DDBJ whole genome shotgun (WGS) entry which is preliminary data.</text>
</comment>
<proteinExistence type="predicted"/>
<keyword evidence="6" id="KW-1185">Reference proteome</keyword>
<keyword evidence="3" id="KW-0804">Transcription</keyword>
<feature type="domain" description="HTH marR-type" evidence="4">
    <location>
        <begin position="1"/>
        <end position="132"/>
    </location>
</feature>
<evidence type="ECO:0000313" key="6">
    <source>
        <dbReference type="Proteomes" id="UP000295382"/>
    </source>
</evidence>
<dbReference type="PANTHER" id="PTHR42756:SF1">
    <property type="entry name" value="TRANSCRIPTIONAL REPRESSOR OF EMRAB OPERON"/>
    <property type="match status" value="1"/>
</dbReference>
<keyword evidence="2 5" id="KW-0238">DNA-binding</keyword>
<gene>
    <name evidence="5" type="ORF">EDC30_11158</name>
</gene>
<organism evidence="5 6">
    <name type="scientific">Paucimonas lemoignei</name>
    <name type="common">Pseudomonas lemoignei</name>
    <dbReference type="NCBI Taxonomy" id="29443"/>
    <lineage>
        <taxon>Bacteria</taxon>
        <taxon>Pseudomonadati</taxon>
        <taxon>Pseudomonadota</taxon>
        <taxon>Betaproteobacteria</taxon>
        <taxon>Burkholderiales</taxon>
        <taxon>Burkholderiaceae</taxon>
        <taxon>Paucimonas</taxon>
    </lineage>
</organism>
<reference evidence="5 6" key="1">
    <citation type="submission" date="2019-03" db="EMBL/GenBank/DDBJ databases">
        <title>Genomic Encyclopedia of Type Strains, Phase IV (KMG-IV): sequencing the most valuable type-strain genomes for metagenomic binning, comparative biology and taxonomic classification.</title>
        <authorList>
            <person name="Goeker M."/>
        </authorList>
    </citation>
    <scope>NUCLEOTIDE SEQUENCE [LARGE SCALE GENOMIC DNA]</scope>
    <source>
        <strain evidence="5 6">DSM 7445</strain>
    </source>
</reference>
<dbReference type="EMBL" id="SLZQ01000011">
    <property type="protein sequence ID" value="TCS35143.1"/>
    <property type="molecule type" value="Genomic_DNA"/>
</dbReference>
<name>A0A4R3HU07_PAULE</name>
<dbReference type="Pfam" id="PF12802">
    <property type="entry name" value="MarR_2"/>
    <property type="match status" value="1"/>
</dbReference>